<protein>
    <recommendedName>
        <fullName evidence="4">Transmembrane protein</fullName>
    </recommendedName>
</protein>
<comment type="caution">
    <text evidence="2">The sequence shown here is derived from an EMBL/GenBank/DDBJ whole genome shotgun (WGS) entry which is preliminary data.</text>
</comment>
<gene>
    <name evidence="2" type="ORF">BpHYR1_022679</name>
</gene>
<sequence length="104" mass="11981">MVSMVLVPYGINPNFEIVPRVMVTIEIPNGNKIILLFLLKKKLEINHFDLVLLVVGTFWSLEVVGYWLLVNVQSPTSFVVGVPKSTNDYKYQLPTTKQNFYFFI</sequence>
<keyword evidence="1" id="KW-0472">Membrane</keyword>
<feature type="transmembrane region" description="Helical" evidence="1">
    <location>
        <begin position="50"/>
        <end position="69"/>
    </location>
</feature>
<accession>A0A3M7SJD4</accession>
<keyword evidence="1" id="KW-0812">Transmembrane</keyword>
<organism evidence="2 3">
    <name type="scientific">Brachionus plicatilis</name>
    <name type="common">Marine rotifer</name>
    <name type="synonym">Brachionus muelleri</name>
    <dbReference type="NCBI Taxonomy" id="10195"/>
    <lineage>
        <taxon>Eukaryota</taxon>
        <taxon>Metazoa</taxon>
        <taxon>Spiralia</taxon>
        <taxon>Gnathifera</taxon>
        <taxon>Rotifera</taxon>
        <taxon>Eurotatoria</taxon>
        <taxon>Monogononta</taxon>
        <taxon>Pseudotrocha</taxon>
        <taxon>Ploima</taxon>
        <taxon>Brachionidae</taxon>
        <taxon>Brachionus</taxon>
    </lineage>
</organism>
<evidence type="ECO:0000256" key="1">
    <source>
        <dbReference type="SAM" id="Phobius"/>
    </source>
</evidence>
<proteinExistence type="predicted"/>
<dbReference type="EMBL" id="REGN01001283">
    <property type="protein sequence ID" value="RNA35839.1"/>
    <property type="molecule type" value="Genomic_DNA"/>
</dbReference>
<evidence type="ECO:0000313" key="2">
    <source>
        <dbReference type="EMBL" id="RNA35839.1"/>
    </source>
</evidence>
<reference evidence="2 3" key="1">
    <citation type="journal article" date="2018" name="Sci. Rep.">
        <title>Genomic signatures of local adaptation to the degree of environmental predictability in rotifers.</title>
        <authorList>
            <person name="Franch-Gras L."/>
            <person name="Hahn C."/>
            <person name="Garcia-Roger E.M."/>
            <person name="Carmona M.J."/>
            <person name="Serra M."/>
            <person name="Gomez A."/>
        </authorList>
    </citation>
    <scope>NUCLEOTIDE SEQUENCE [LARGE SCALE GENOMIC DNA]</scope>
    <source>
        <strain evidence="2">HYR1</strain>
    </source>
</reference>
<keyword evidence="3" id="KW-1185">Reference proteome</keyword>
<dbReference type="Proteomes" id="UP000276133">
    <property type="component" value="Unassembled WGS sequence"/>
</dbReference>
<dbReference type="AlphaFoldDB" id="A0A3M7SJD4"/>
<evidence type="ECO:0000313" key="3">
    <source>
        <dbReference type="Proteomes" id="UP000276133"/>
    </source>
</evidence>
<keyword evidence="1" id="KW-1133">Transmembrane helix</keyword>
<evidence type="ECO:0008006" key="4">
    <source>
        <dbReference type="Google" id="ProtNLM"/>
    </source>
</evidence>
<name>A0A3M7SJD4_BRAPC</name>